<feature type="region of interest" description="Disordered" evidence="4">
    <location>
        <begin position="632"/>
        <end position="680"/>
    </location>
</feature>
<dbReference type="PANTHER" id="PTHR47234">
    <property type="match status" value="1"/>
</dbReference>
<proteinExistence type="predicted"/>
<comment type="caution">
    <text evidence="6">The sequence shown here is derived from an EMBL/GenBank/DDBJ whole genome shotgun (WGS) entry which is preliminary data.</text>
</comment>
<dbReference type="InterPro" id="IPR037066">
    <property type="entry name" value="Plug_dom_sf"/>
</dbReference>
<evidence type="ECO:0000313" key="7">
    <source>
        <dbReference type="Proteomes" id="UP000473531"/>
    </source>
</evidence>
<dbReference type="Proteomes" id="UP000473531">
    <property type="component" value="Unassembled WGS sequence"/>
</dbReference>
<feature type="compositionally biased region" description="Gly residues" evidence="4">
    <location>
        <begin position="640"/>
        <end position="679"/>
    </location>
</feature>
<name>A0A6L7GDZ5_9SPHN</name>
<feature type="signal peptide" evidence="5">
    <location>
        <begin position="1"/>
        <end position="23"/>
    </location>
</feature>
<dbReference type="OrthoDB" id="7224136at2"/>
<evidence type="ECO:0000313" key="6">
    <source>
        <dbReference type="EMBL" id="MXP13676.1"/>
    </source>
</evidence>
<keyword evidence="5" id="KW-0732">Signal</keyword>
<evidence type="ECO:0000256" key="5">
    <source>
        <dbReference type="SAM" id="SignalP"/>
    </source>
</evidence>
<dbReference type="SUPFAM" id="SSF56935">
    <property type="entry name" value="Porins"/>
    <property type="match status" value="1"/>
</dbReference>
<evidence type="ECO:0000256" key="4">
    <source>
        <dbReference type="SAM" id="MobiDB-lite"/>
    </source>
</evidence>
<keyword evidence="2" id="KW-0472">Membrane</keyword>
<reference evidence="6 7" key="1">
    <citation type="submission" date="2019-12" db="EMBL/GenBank/DDBJ databases">
        <title>Genomic-based taxomic classification of the family Erythrobacteraceae.</title>
        <authorList>
            <person name="Xu L."/>
        </authorList>
    </citation>
    <scope>NUCLEOTIDE SEQUENCE [LARGE SCALE GENOMIC DNA]</scope>
    <source>
        <strain evidence="6 7">KCTC 52259</strain>
    </source>
</reference>
<keyword evidence="7" id="KW-1185">Reference proteome</keyword>
<keyword evidence="6" id="KW-0675">Receptor</keyword>
<comment type="subcellular location">
    <subcellularLocation>
        <location evidence="1">Cell outer membrane</location>
    </subcellularLocation>
</comment>
<evidence type="ECO:0000256" key="3">
    <source>
        <dbReference type="ARBA" id="ARBA00023237"/>
    </source>
</evidence>
<organism evidence="6 7">
    <name type="scientific">Allopontixanthobacter confluentis</name>
    <dbReference type="NCBI Taxonomy" id="1849021"/>
    <lineage>
        <taxon>Bacteria</taxon>
        <taxon>Pseudomonadati</taxon>
        <taxon>Pseudomonadota</taxon>
        <taxon>Alphaproteobacteria</taxon>
        <taxon>Sphingomonadales</taxon>
        <taxon>Erythrobacteraceae</taxon>
        <taxon>Allopontixanthobacter</taxon>
    </lineage>
</organism>
<gene>
    <name evidence="6" type="ORF">GRI44_02770</name>
</gene>
<dbReference type="AlphaFoldDB" id="A0A6L7GDZ5"/>
<accession>A0A6L7GDZ5</accession>
<dbReference type="GO" id="GO:0009279">
    <property type="term" value="C:cell outer membrane"/>
    <property type="evidence" value="ECO:0007669"/>
    <property type="project" value="UniProtKB-SubCell"/>
</dbReference>
<dbReference type="RefSeq" id="WP_160599928.1">
    <property type="nucleotide sequence ID" value="NZ_WTYU01000001.1"/>
</dbReference>
<feature type="chain" id="PRO_5027050687" evidence="5">
    <location>
        <begin position="24"/>
        <end position="840"/>
    </location>
</feature>
<dbReference type="Gene3D" id="2.170.130.10">
    <property type="entry name" value="TonB-dependent receptor, plug domain"/>
    <property type="match status" value="1"/>
</dbReference>
<dbReference type="PANTHER" id="PTHR47234:SF3">
    <property type="entry name" value="SECRETIN_TONB SHORT N-TERMINAL DOMAIN-CONTAINING PROTEIN"/>
    <property type="match status" value="1"/>
</dbReference>
<evidence type="ECO:0000256" key="2">
    <source>
        <dbReference type="ARBA" id="ARBA00023136"/>
    </source>
</evidence>
<dbReference type="InterPro" id="IPR036942">
    <property type="entry name" value="Beta-barrel_TonB_sf"/>
</dbReference>
<sequence>MILHPLMNSCAVLALLASSPLLAQDGTEYEPQPDEVLEEPMLEGSILGEIVVTGDRLRSQVDSSQAPILELNEADIAAYGVSSIADLVAALEPSTGTSRGRGGGGQPVFLVNGIRVGSFREFRNYPPEAIRKTEILPEEVAQRYGFAPDRRVINFILKDNYSALTAEVEYEQPQSGGYSRNEQEVTLLKITGGGRLNLDLKASDTSLLTEAERNVIQTPSSIPDVTGDPDPARFRSLVADTAEVEGSASFAKALGNSGASMSANATLGRTHSRSLSGLNTVLLTDPAGTSVLRTFGADDPLERRSTTDSAAVSGSYNQPLGAFQLTATADASLNDSITEIERRADTSGLVAAAAAGNLAIGGALPGLGDAGFDTADTKVLGASSKLTVRGTPLFLPGGELGTTFDLGYDWNRIESEDTRNTLATQLTRGNLNGGINLAIPIASRREGFLDGAGDISINLSAGFENLSDFGTLYDWSASLIWSPFENLDLSATYVNRESAPSLSQLGSPQITTFNVPTFDFRTGETVLAAITSGGNPFLLAETQSDWKFSANWKVPFIENATAQVDYIRNRSDDVSSSFPLLTSDVEAAFADRVTRDASGQLVAIDRRPVSFDSTAVDRLAFGLSLRGSFGKAKVQERPAGGEGAAGRGSGNGGDRAGRPGAGGPRTGGGRRGGPGGFGGDDGRGRFFININHTLELSNEVLIAPGGPLLDLLDGASLTSSGTPRNATRLEGGMFRNGWGIRASGSYVGPTRIDGSGLPGSTDLFFNDLARLDLRLFADLGEIMNKKDGYLKGLRVSLVADNVFGGIQRVTDQDGNVPLSYQPALVDPKWRYLGIDIRKLF</sequence>
<dbReference type="Gene3D" id="2.40.170.20">
    <property type="entry name" value="TonB-dependent receptor, beta-barrel domain"/>
    <property type="match status" value="1"/>
</dbReference>
<keyword evidence="3" id="KW-0998">Cell outer membrane</keyword>
<evidence type="ECO:0000256" key="1">
    <source>
        <dbReference type="ARBA" id="ARBA00004442"/>
    </source>
</evidence>
<protein>
    <submittedName>
        <fullName evidence="6">TonB-dependent receptor</fullName>
    </submittedName>
</protein>
<dbReference type="EMBL" id="WTYU01000001">
    <property type="protein sequence ID" value="MXP13676.1"/>
    <property type="molecule type" value="Genomic_DNA"/>
</dbReference>